<dbReference type="AlphaFoldDB" id="A0A392SXW6"/>
<dbReference type="GO" id="GO:0004252">
    <property type="term" value="F:serine-type endopeptidase activity"/>
    <property type="evidence" value="ECO:0007669"/>
    <property type="project" value="InterPro"/>
</dbReference>
<dbReference type="GO" id="GO:0005576">
    <property type="term" value="C:extracellular region"/>
    <property type="evidence" value="ECO:0007669"/>
    <property type="project" value="UniProtKB-SubCell"/>
</dbReference>
<feature type="non-terminal residue" evidence="4">
    <location>
        <position position="45"/>
    </location>
</feature>
<keyword evidence="5" id="KW-1185">Reference proteome</keyword>
<comment type="subcellular location">
    <subcellularLocation>
        <location evidence="1">Secreted</location>
    </subcellularLocation>
</comment>
<dbReference type="GO" id="GO:0006508">
    <property type="term" value="P:proteolysis"/>
    <property type="evidence" value="ECO:0007669"/>
    <property type="project" value="InterPro"/>
</dbReference>
<dbReference type="InterPro" id="IPR045051">
    <property type="entry name" value="SBT"/>
</dbReference>
<evidence type="ECO:0000256" key="1">
    <source>
        <dbReference type="ARBA" id="ARBA00004613"/>
    </source>
</evidence>
<comment type="caution">
    <text evidence="4">The sequence shown here is derived from an EMBL/GenBank/DDBJ whole genome shotgun (WGS) entry which is preliminary data.</text>
</comment>
<keyword evidence="3" id="KW-0732">Signal</keyword>
<organism evidence="4 5">
    <name type="scientific">Trifolium medium</name>
    <dbReference type="NCBI Taxonomy" id="97028"/>
    <lineage>
        <taxon>Eukaryota</taxon>
        <taxon>Viridiplantae</taxon>
        <taxon>Streptophyta</taxon>
        <taxon>Embryophyta</taxon>
        <taxon>Tracheophyta</taxon>
        <taxon>Spermatophyta</taxon>
        <taxon>Magnoliopsida</taxon>
        <taxon>eudicotyledons</taxon>
        <taxon>Gunneridae</taxon>
        <taxon>Pentapetalae</taxon>
        <taxon>rosids</taxon>
        <taxon>fabids</taxon>
        <taxon>Fabales</taxon>
        <taxon>Fabaceae</taxon>
        <taxon>Papilionoideae</taxon>
        <taxon>50 kb inversion clade</taxon>
        <taxon>NPAAA clade</taxon>
        <taxon>Hologalegina</taxon>
        <taxon>IRL clade</taxon>
        <taxon>Trifolieae</taxon>
        <taxon>Trifolium</taxon>
    </lineage>
</organism>
<evidence type="ECO:0000313" key="4">
    <source>
        <dbReference type="EMBL" id="MCI53678.1"/>
    </source>
</evidence>
<proteinExistence type="inferred from homology"/>
<dbReference type="EMBL" id="LXQA010467160">
    <property type="protein sequence ID" value="MCI53678.1"/>
    <property type="molecule type" value="Genomic_DNA"/>
</dbReference>
<comment type="similarity">
    <text evidence="2">Belongs to the peptidase S8 family.</text>
</comment>
<evidence type="ECO:0000256" key="2">
    <source>
        <dbReference type="ARBA" id="ARBA00011073"/>
    </source>
</evidence>
<dbReference type="PANTHER" id="PTHR10795">
    <property type="entry name" value="PROPROTEIN CONVERTASE SUBTILISIN/KEXIN"/>
    <property type="match status" value="1"/>
</dbReference>
<accession>A0A392SXW6</accession>
<evidence type="ECO:0000313" key="5">
    <source>
        <dbReference type="Proteomes" id="UP000265520"/>
    </source>
</evidence>
<dbReference type="InterPro" id="IPR036852">
    <property type="entry name" value="Peptidase_S8/S53_dom_sf"/>
</dbReference>
<reference evidence="4 5" key="1">
    <citation type="journal article" date="2018" name="Front. Plant Sci.">
        <title>Red Clover (Trifolium pratense) and Zigzag Clover (T. medium) - A Picture of Genomic Similarities and Differences.</title>
        <authorList>
            <person name="Dluhosova J."/>
            <person name="Istvanek J."/>
            <person name="Nedelnik J."/>
            <person name="Repkova J."/>
        </authorList>
    </citation>
    <scope>NUCLEOTIDE SEQUENCE [LARGE SCALE GENOMIC DNA]</scope>
    <source>
        <strain evidence="5">cv. 10/8</strain>
        <tissue evidence="4">Leaf</tissue>
    </source>
</reference>
<dbReference type="Proteomes" id="UP000265520">
    <property type="component" value="Unassembled WGS sequence"/>
</dbReference>
<dbReference type="Gene3D" id="3.40.50.200">
    <property type="entry name" value="Peptidase S8/S53 domain"/>
    <property type="match status" value="1"/>
</dbReference>
<evidence type="ECO:0000256" key="3">
    <source>
        <dbReference type="ARBA" id="ARBA00022729"/>
    </source>
</evidence>
<sequence length="45" mass="4666">MSSALNPEAEFAYGAGLINPVKAANPGLVYDISEADYAEFLCGEG</sequence>
<protein>
    <submittedName>
        <fullName evidence="4">Cucumisin-like</fullName>
    </submittedName>
</protein>
<name>A0A392SXW6_9FABA</name>